<keyword evidence="2" id="KW-0175">Coiled coil</keyword>
<proteinExistence type="inferred from homology"/>
<evidence type="ECO:0000313" key="5">
    <source>
        <dbReference type="Proteomes" id="UP001279734"/>
    </source>
</evidence>
<feature type="compositionally biased region" description="Basic and acidic residues" evidence="3">
    <location>
        <begin position="96"/>
        <end position="123"/>
    </location>
</feature>
<evidence type="ECO:0008006" key="6">
    <source>
        <dbReference type="Google" id="ProtNLM"/>
    </source>
</evidence>
<organism evidence="4 5">
    <name type="scientific">Nepenthes gracilis</name>
    <name type="common">Slender pitcher plant</name>
    <dbReference type="NCBI Taxonomy" id="150966"/>
    <lineage>
        <taxon>Eukaryota</taxon>
        <taxon>Viridiplantae</taxon>
        <taxon>Streptophyta</taxon>
        <taxon>Embryophyta</taxon>
        <taxon>Tracheophyta</taxon>
        <taxon>Spermatophyta</taxon>
        <taxon>Magnoliopsida</taxon>
        <taxon>eudicotyledons</taxon>
        <taxon>Gunneridae</taxon>
        <taxon>Pentapetalae</taxon>
        <taxon>Caryophyllales</taxon>
        <taxon>Nepenthaceae</taxon>
        <taxon>Nepenthes</taxon>
    </lineage>
</organism>
<keyword evidence="5" id="KW-1185">Reference proteome</keyword>
<dbReference type="GO" id="GO:0009904">
    <property type="term" value="P:chloroplast accumulation movement"/>
    <property type="evidence" value="ECO:0007669"/>
    <property type="project" value="TreeGrafter"/>
</dbReference>
<dbReference type="PANTHER" id="PTHR32054">
    <property type="entry name" value="HEAVY CHAIN, PUTATIVE, EXPRESSED-RELATED-RELATED"/>
    <property type="match status" value="1"/>
</dbReference>
<evidence type="ECO:0000313" key="4">
    <source>
        <dbReference type="EMBL" id="GMH03260.1"/>
    </source>
</evidence>
<sequence>MESVNGRAEIDTRPPFRSVKEAVSLFGERVLAGELYAAAKLKEIHVGTGDRGNGSVAAELEETKQSLQKAREETMLMAEGISSLKEELERTKRELQELKQRESEKPTMEPEIQDRNLLIEDPPKYNSPVKAQTSSAEEGIEFQKKRYVTFANPPLSQVIVPQGVPVLERHPSLKKKKKKPLMPFLGGMFSKKKSSFEVTFGRSP</sequence>
<name>A0AAD3S2L5_NEPGR</name>
<evidence type="ECO:0000256" key="1">
    <source>
        <dbReference type="ARBA" id="ARBA00005485"/>
    </source>
</evidence>
<reference evidence="4" key="1">
    <citation type="submission" date="2023-05" db="EMBL/GenBank/DDBJ databases">
        <title>Nepenthes gracilis genome sequencing.</title>
        <authorList>
            <person name="Fukushima K."/>
        </authorList>
    </citation>
    <scope>NUCLEOTIDE SEQUENCE</scope>
    <source>
        <strain evidence="4">SING2019-196</strain>
    </source>
</reference>
<dbReference type="AlphaFoldDB" id="A0AAD3S2L5"/>
<protein>
    <recommendedName>
        <fullName evidence="6">WEB family protein</fullName>
    </recommendedName>
</protein>
<comment type="similarity">
    <text evidence="1">Belongs to the WEB family.</text>
</comment>
<evidence type="ECO:0000256" key="2">
    <source>
        <dbReference type="ARBA" id="ARBA00023054"/>
    </source>
</evidence>
<dbReference type="GO" id="GO:0009903">
    <property type="term" value="P:chloroplast avoidance movement"/>
    <property type="evidence" value="ECO:0007669"/>
    <property type="project" value="TreeGrafter"/>
</dbReference>
<dbReference type="EMBL" id="BSYO01000004">
    <property type="protein sequence ID" value="GMH03260.1"/>
    <property type="molecule type" value="Genomic_DNA"/>
</dbReference>
<dbReference type="Proteomes" id="UP001279734">
    <property type="component" value="Unassembled WGS sequence"/>
</dbReference>
<gene>
    <name evidence="4" type="ORF">Nepgr_005099</name>
</gene>
<accession>A0AAD3S2L5</accession>
<dbReference type="PANTHER" id="PTHR32054:SF9">
    <property type="entry name" value="OS04G0116200 PROTEIN"/>
    <property type="match status" value="1"/>
</dbReference>
<feature type="region of interest" description="Disordered" evidence="3">
    <location>
        <begin position="96"/>
        <end position="137"/>
    </location>
</feature>
<evidence type="ECO:0000256" key="3">
    <source>
        <dbReference type="SAM" id="MobiDB-lite"/>
    </source>
</evidence>
<dbReference type="GO" id="GO:0005829">
    <property type="term" value="C:cytosol"/>
    <property type="evidence" value="ECO:0007669"/>
    <property type="project" value="TreeGrafter"/>
</dbReference>
<comment type="caution">
    <text evidence="4">The sequence shown here is derived from an EMBL/GenBank/DDBJ whole genome shotgun (WGS) entry which is preliminary data.</text>
</comment>